<dbReference type="EMBL" id="ALPT02000004">
    <property type="protein sequence ID" value="KGA98824.1"/>
    <property type="molecule type" value="Genomic_DNA"/>
</dbReference>
<keyword evidence="3" id="KW-1003">Cell membrane</keyword>
<dbReference type="Pfam" id="PF07690">
    <property type="entry name" value="MFS_1"/>
    <property type="match status" value="1"/>
</dbReference>
<reference evidence="10 12" key="2">
    <citation type="journal article" date="2014" name="Genome Announc.">
        <title>Draft Genome Sequence of Bacillus alcalophilus AV1934, a Classic Alkaliphile Isolated from Human Feces in 1934.</title>
        <authorList>
            <person name="Attie O."/>
            <person name="Jayaprakash A."/>
            <person name="Shah H."/>
            <person name="Paulsen I.T."/>
            <person name="Morino M."/>
            <person name="Takahashi Y."/>
            <person name="Narumi I."/>
            <person name="Sachidanandam R."/>
            <person name="Satoh K."/>
            <person name="Ito M."/>
            <person name="Krulwich T.A."/>
        </authorList>
    </citation>
    <scope>NUCLEOTIDE SEQUENCE [LARGE SCALE GENOMIC DNA]</scope>
    <source>
        <strain evidence="10 12">AV1934</strain>
    </source>
</reference>
<keyword evidence="6 7" id="KW-0472">Membrane</keyword>
<reference evidence="9" key="1">
    <citation type="submission" date="2012-07" db="EMBL/GenBank/DDBJ databases">
        <title>A Draft Genome for Bacillus alcalophilus strain ATCC 27647.</title>
        <authorList>
            <person name="Attie O."/>
            <person name="Jayaprakash A."/>
            <person name="Sachidanandam R."/>
            <person name="Shah H."/>
            <person name="Paulsen I."/>
            <person name="Morino M."/>
            <person name="Ito M."/>
            <person name="Krulwich T."/>
        </authorList>
    </citation>
    <scope>NUCLEOTIDE SEQUENCE</scope>
    <source>
        <strain evidence="9">ATCC 27647</strain>
    </source>
</reference>
<dbReference type="SUPFAM" id="SSF103473">
    <property type="entry name" value="MFS general substrate transporter"/>
    <property type="match status" value="1"/>
</dbReference>
<dbReference type="InterPro" id="IPR020846">
    <property type="entry name" value="MFS_dom"/>
</dbReference>
<dbReference type="InterPro" id="IPR011701">
    <property type="entry name" value="MFS"/>
</dbReference>
<dbReference type="OrthoDB" id="65739at2"/>
<evidence type="ECO:0000256" key="5">
    <source>
        <dbReference type="ARBA" id="ARBA00022989"/>
    </source>
</evidence>
<dbReference type="Proteomes" id="UP000297014">
    <property type="component" value="Unassembled WGS sequence"/>
</dbReference>
<dbReference type="AlphaFoldDB" id="J8TUI2"/>
<evidence type="ECO:0000256" key="6">
    <source>
        <dbReference type="ARBA" id="ARBA00023136"/>
    </source>
</evidence>
<feature type="transmembrane region" description="Helical" evidence="7">
    <location>
        <begin position="165"/>
        <end position="185"/>
    </location>
</feature>
<feature type="transmembrane region" description="Helical" evidence="7">
    <location>
        <begin position="306"/>
        <end position="328"/>
    </location>
</feature>
<feature type="transmembrane region" description="Helical" evidence="7">
    <location>
        <begin position="44"/>
        <end position="66"/>
    </location>
</feature>
<dbReference type="RefSeq" id="WP_003321068.1">
    <property type="nucleotide sequence ID" value="NZ_ALPT02000004.1"/>
</dbReference>
<evidence type="ECO:0000313" key="10">
    <source>
        <dbReference type="EMBL" id="KGA98824.1"/>
    </source>
</evidence>
<protein>
    <submittedName>
        <fullName evidence="9">Multidrug efflux transporter</fullName>
    </submittedName>
    <submittedName>
        <fullName evidence="10">Multidrug transporter</fullName>
    </submittedName>
</protein>
<gene>
    <name evidence="11" type="ORF">AJ85_20715</name>
    <name evidence="9" type="ORF">BalcAV0598</name>
    <name evidence="10" type="ORF">BALCAV_0201745</name>
</gene>
<feature type="transmembrane region" description="Helical" evidence="7">
    <location>
        <begin position="7"/>
        <end position="32"/>
    </location>
</feature>
<dbReference type="InterPro" id="IPR036259">
    <property type="entry name" value="MFS_trans_sf"/>
</dbReference>
<keyword evidence="4 7" id="KW-0812">Transmembrane</keyword>
<feature type="transmembrane region" description="Helical" evidence="7">
    <location>
        <begin position="250"/>
        <end position="270"/>
    </location>
</feature>
<evidence type="ECO:0000313" key="12">
    <source>
        <dbReference type="Proteomes" id="UP000002754"/>
    </source>
</evidence>
<feature type="transmembrane region" description="Helical" evidence="7">
    <location>
        <begin position="103"/>
        <end position="125"/>
    </location>
</feature>
<dbReference type="Proteomes" id="UP000002754">
    <property type="component" value="Unassembled WGS sequence"/>
</dbReference>
<dbReference type="EMBL" id="JALP01000297">
    <property type="protein sequence ID" value="THG88894.1"/>
    <property type="molecule type" value="Genomic_DNA"/>
</dbReference>
<dbReference type="PROSITE" id="PS50850">
    <property type="entry name" value="MFS"/>
    <property type="match status" value="1"/>
</dbReference>
<evidence type="ECO:0000256" key="7">
    <source>
        <dbReference type="SAM" id="Phobius"/>
    </source>
</evidence>
<dbReference type="Gene3D" id="1.20.1250.20">
    <property type="entry name" value="MFS general substrate transporter like domains"/>
    <property type="match status" value="2"/>
</dbReference>
<proteinExistence type="predicted"/>
<evidence type="ECO:0000256" key="3">
    <source>
        <dbReference type="ARBA" id="ARBA00022475"/>
    </source>
</evidence>
<dbReference type="PRINTS" id="PR01035">
    <property type="entry name" value="TCRTETA"/>
</dbReference>
<evidence type="ECO:0000313" key="13">
    <source>
        <dbReference type="Proteomes" id="UP000297014"/>
    </source>
</evidence>
<accession>J8TUI2</accession>
<comment type="subcellular location">
    <subcellularLocation>
        <location evidence="1">Cell membrane</location>
        <topology evidence="1">Multi-pass membrane protein</topology>
    </subcellularLocation>
</comment>
<dbReference type="eggNOG" id="COG2814">
    <property type="taxonomic scope" value="Bacteria"/>
</dbReference>
<feature type="transmembrane region" description="Helical" evidence="7">
    <location>
        <begin position="368"/>
        <end position="386"/>
    </location>
</feature>
<name>J8TUI2_ALKAL</name>
<reference evidence="11 13" key="3">
    <citation type="submission" date="2014-01" db="EMBL/GenBank/DDBJ databases">
        <title>Draft genome sequencing of Bacillus alcalophilus CGMCC 1.3604.</title>
        <authorList>
            <person name="Yang J."/>
            <person name="Diao L."/>
            <person name="Yang S."/>
        </authorList>
    </citation>
    <scope>NUCLEOTIDE SEQUENCE [LARGE SCALE GENOMIC DNA]</scope>
    <source>
        <strain evidence="11 13">CGMCC 1.3604</strain>
    </source>
</reference>
<feature type="transmembrane region" description="Helical" evidence="7">
    <location>
        <begin position="340"/>
        <end position="362"/>
    </location>
</feature>
<sequence>MKNWKRNLWILVVCQFIVASAMTMIIPFLPLYLKELGVENEATIGLWTGVIFGANFLTAFLFAPFWGRMADRYGRKMMILRSGFGMALIIGLTGFATGPISLLLLRLLNGMVSGFIPASIGLVSTNTPKDKVGYALGILQSGAVAGGILGPLLGGLMAEVFGYRMIFFITGFGILIATLVCLFMVRENFKAPNKQAKKTNTMEDFKKVTEKKPVLALYTVIFVIQLAVMGINPLLSIYVAELTPAQNTAFFAGLTVAVLGFSNMMSSAFLGRLGDKVGAHNVLVWAMLGVAMISIPQAFVTDIWQLIVLRFMLGLCIGGLLPAVNTLIRLHSPEGMEGRAYGFSNSAMYLGNMLGPVLGGWVVSMTTMSALFLISAALLLMNVAIVKGKVLPPAKRKFSREKQRQRREAGT</sequence>
<evidence type="ECO:0000256" key="4">
    <source>
        <dbReference type="ARBA" id="ARBA00022692"/>
    </source>
</evidence>
<organism evidence="10 12">
    <name type="scientific">Alkalihalobacillus alcalophilus ATCC 27647 = CGMCC 1.3604</name>
    <dbReference type="NCBI Taxonomy" id="1218173"/>
    <lineage>
        <taxon>Bacteria</taxon>
        <taxon>Bacillati</taxon>
        <taxon>Bacillota</taxon>
        <taxon>Bacilli</taxon>
        <taxon>Bacillales</taxon>
        <taxon>Bacillaceae</taxon>
        <taxon>Alkalihalobacillus</taxon>
    </lineage>
</organism>
<feature type="transmembrane region" description="Helical" evidence="7">
    <location>
        <begin position="78"/>
        <end position="97"/>
    </location>
</feature>
<keyword evidence="5 7" id="KW-1133">Transmembrane helix</keyword>
<feature type="domain" description="Major facilitator superfamily (MFS) profile" evidence="8">
    <location>
        <begin position="7"/>
        <end position="394"/>
    </location>
</feature>
<evidence type="ECO:0000313" key="11">
    <source>
        <dbReference type="EMBL" id="THG88894.1"/>
    </source>
</evidence>
<dbReference type="PANTHER" id="PTHR43414:SF6">
    <property type="entry name" value="MULTIDRUG RESISTANCE PROTEIN MDTG"/>
    <property type="match status" value="1"/>
</dbReference>
<dbReference type="GO" id="GO:0005886">
    <property type="term" value="C:plasma membrane"/>
    <property type="evidence" value="ECO:0007669"/>
    <property type="project" value="UniProtKB-SubCell"/>
</dbReference>
<evidence type="ECO:0000256" key="2">
    <source>
        <dbReference type="ARBA" id="ARBA00022448"/>
    </source>
</evidence>
<evidence type="ECO:0000256" key="1">
    <source>
        <dbReference type="ARBA" id="ARBA00004651"/>
    </source>
</evidence>
<evidence type="ECO:0000313" key="9">
    <source>
        <dbReference type="EMBL" id="AFV25662.1"/>
    </source>
</evidence>
<dbReference type="EMBL" id="JX399239">
    <property type="protein sequence ID" value="AFV25662.1"/>
    <property type="molecule type" value="Genomic_DNA"/>
</dbReference>
<evidence type="ECO:0000259" key="8">
    <source>
        <dbReference type="PROSITE" id="PS50850"/>
    </source>
</evidence>
<feature type="transmembrane region" description="Helical" evidence="7">
    <location>
        <begin position="215"/>
        <end position="238"/>
    </location>
</feature>
<dbReference type="GO" id="GO:0022857">
    <property type="term" value="F:transmembrane transporter activity"/>
    <property type="evidence" value="ECO:0007669"/>
    <property type="project" value="InterPro"/>
</dbReference>
<dbReference type="STRING" id="1218173.BALCAV_0201745"/>
<dbReference type="InterPro" id="IPR001958">
    <property type="entry name" value="Tet-R_TetA/multi-R_MdtG-like"/>
</dbReference>
<feature type="transmembrane region" description="Helical" evidence="7">
    <location>
        <begin position="132"/>
        <end position="153"/>
    </location>
</feature>
<keyword evidence="12" id="KW-1185">Reference proteome</keyword>
<keyword evidence="2" id="KW-0813">Transport</keyword>
<feature type="transmembrane region" description="Helical" evidence="7">
    <location>
        <begin position="282"/>
        <end position="300"/>
    </location>
</feature>
<dbReference type="PANTHER" id="PTHR43414">
    <property type="entry name" value="MULTIDRUG RESISTANCE PROTEIN MDTG"/>
    <property type="match status" value="1"/>
</dbReference>